<dbReference type="Gene3D" id="1.10.472.80">
    <property type="entry name" value="Ypt/Rab-GAP domain of gyp1p, domain 3"/>
    <property type="match status" value="1"/>
</dbReference>
<dbReference type="SUPFAM" id="SSF47923">
    <property type="entry name" value="Ypt/Rab-GAP domain of gyp1p"/>
    <property type="match status" value="2"/>
</dbReference>
<evidence type="ECO:0000256" key="1">
    <source>
        <dbReference type="ARBA" id="ARBA00022468"/>
    </source>
</evidence>
<keyword evidence="1" id="KW-0343">GTPase activation</keyword>
<evidence type="ECO:0000256" key="2">
    <source>
        <dbReference type="SAM" id="Phobius"/>
    </source>
</evidence>
<organism evidence="4 5">
    <name type="scientific">Coccomyxa subellipsoidea</name>
    <dbReference type="NCBI Taxonomy" id="248742"/>
    <lineage>
        <taxon>Eukaryota</taxon>
        <taxon>Viridiplantae</taxon>
        <taxon>Chlorophyta</taxon>
        <taxon>core chlorophytes</taxon>
        <taxon>Trebouxiophyceae</taxon>
        <taxon>Trebouxiophyceae incertae sedis</taxon>
        <taxon>Coccomyxaceae</taxon>
        <taxon>Coccomyxa</taxon>
    </lineage>
</organism>
<protein>
    <recommendedName>
        <fullName evidence="3">Rab-GAP TBC domain-containing protein</fullName>
    </recommendedName>
</protein>
<keyword evidence="2" id="KW-1133">Transmembrane helix</keyword>
<dbReference type="PROSITE" id="PS50086">
    <property type="entry name" value="TBC_RABGAP"/>
    <property type="match status" value="1"/>
</dbReference>
<dbReference type="SMART" id="SM00164">
    <property type="entry name" value="TBC"/>
    <property type="match status" value="1"/>
</dbReference>
<dbReference type="InterPro" id="IPR035969">
    <property type="entry name" value="Rab-GAP_TBC_sf"/>
</dbReference>
<name>A0ABR2YYP5_9CHLO</name>
<sequence>MGQRKREHNSKGASLNGAREKELATIHLINSLLDSIPVDYVQLRKVSAVRGLVNQQVRARVWPVLLGVDAQEFDERAYRIWQGEPHRDSNVVNCDVERSLWSYTEGWTNEERAVEREKLRNVLNATVSSHGGDVFYYQGLHDITSVLLFTGGERLALVMMRRLVTCHLRDCTRPSLDAVLELLGLLLPILAEVDRPLHAHIEASGVQPFFGLSWYITWFAHNLPQLAQAARLFDLFLASHPLMPLYASAAVLIASRRRILKCEEDPAEMHRLLTNLPPLERLNADELAQQAVSIYRRCPPKQLLKRTHMRMLTSVAAESYLKDEIWHVPDKPAVPVGVIGRDALYNLAAYVIPKGRKLRKRAATLASLSIASTLAALSLGLYMAHYQSGLR</sequence>
<keyword evidence="2" id="KW-0812">Transmembrane</keyword>
<dbReference type="PANTHER" id="PTHR20913:SF7">
    <property type="entry name" value="RE60063P"/>
    <property type="match status" value="1"/>
</dbReference>
<dbReference type="PANTHER" id="PTHR20913">
    <property type="entry name" value="TBC1 DOMAIN FAMILY MEMBER 20/GTPASE"/>
    <property type="match status" value="1"/>
</dbReference>
<evidence type="ECO:0000259" key="3">
    <source>
        <dbReference type="PROSITE" id="PS50086"/>
    </source>
</evidence>
<gene>
    <name evidence="4" type="ORF">WJX75_009542</name>
</gene>
<dbReference type="Gene3D" id="1.10.8.1310">
    <property type="match status" value="1"/>
</dbReference>
<keyword evidence="2" id="KW-0472">Membrane</keyword>
<comment type="caution">
    <text evidence="4">The sequence shown here is derived from an EMBL/GenBank/DDBJ whole genome shotgun (WGS) entry which is preliminary data.</text>
</comment>
<feature type="domain" description="Rab-GAP TBC" evidence="3">
    <location>
        <begin position="52"/>
        <end position="240"/>
    </location>
</feature>
<dbReference type="InterPro" id="IPR000195">
    <property type="entry name" value="Rab-GAP-TBC_dom"/>
</dbReference>
<evidence type="ECO:0000313" key="4">
    <source>
        <dbReference type="EMBL" id="KAK9916988.1"/>
    </source>
</evidence>
<accession>A0ABR2YYP5</accession>
<proteinExistence type="predicted"/>
<dbReference type="Proteomes" id="UP001491310">
    <property type="component" value="Unassembled WGS sequence"/>
</dbReference>
<feature type="transmembrane region" description="Helical" evidence="2">
    <location>
        <begin position="362"/>
        <end position="384"/>
    </location>
</feature>
<reference evidence="4 5" key="1">
    <citation type="journal article" date="2024" name="Nat. Commun.">
        <title>Phylogenomics reveals the evolutionary origins of lichenization in chlorophyte algae.</title>
        <authorList>
            <person name="Puginier C."/>
            <person name="Libourel C."/>
            <person name="Otte J."/>
            <person name="Skaloud P."/>
            <person name="Haon M."/>
            <person name="Grisel S."/>
            <person name="Petersen M."/>
            <person name="Berrin J.G."/>
            <person name="Delaux P.M."/>
            <person name="Dal Grande F."/>
            <person name="Keller J."/>
        </authorList>
    </citation>
    <scope>NUCLEOTIDE SEQUENCE [LARGE SCALE GENOMIC DNA]</scope>
    <source>
        <strain evidence="4 5">SAG 216-7</strain>
    </source>
</reference>
<keyword evidence="5" id="KW-1185">Reference proteome</keyword>
<dbReference type="Pfam" id="PF00566">
    <property type="entry name" value="RabGAP-TBC"/>
    <property type="match status" value="1"/>
</dbReference>
<dbReference type="EMBL" id="JALJOT010000003">
    <property type="protein sequence ID" value="KAK9916988.1"/>
    <property type="molecule type" value="Genomic_DNA"/>
</dbReference>
<evidence type="ECO:0000313" key="5">
    <source>
        <dbReference type="Proteomes" id="UP001491310"/>
    </source>
</evidence>
<dbReference type="InterPro" id="IPR045913">
    <property type="entry name" value="TBC20/Gyp8-like"/>
</dbReference>